<organism evidence="2 3">
    <name type="scientific">Phytophthora fragariae</name>
    <dbReference type="NCBI Taxonomy" id="53985"/>
    <lineage>
        <taxon>Eukaryota</taxon>
        <taxon>Sar</taxon>
        <taxon>Stramenopiles</taxon>
        <taxon>Oomycota</taxon>
        <taxon>Peronosporomycetes</taxon>
        <taxon>Peronosporales</taxon>
        <taxon>Peronosporaceae</taxon>
        <taxon>Phytophthora</taxon>
    </lineage>
</organism>
<sequence length="742" mass="80931">MALIRMLPSVDMVLDGWRETVEAAMSEVSLRLPGLSGTVLELDGDTHSFETLSSSLQSAAGAAVFGEFWGVKAYKGLAADSGMSLDVSLLMLSNIPANSRRGDLVLADSDVVVRKAHVTLVLNGTRDGCGDHLDVGREIPFEFSSPQSIQRHIRPLHSNAASDSVTTTPSVADGRIAFVGPAHVPDLEGFTSLLIVKVHGTSATVQKTGPDSSEETPEFEVKIATLRHRLVRGEEAELWPGSYVGHPIAFVQTRGEDSEPWTYGLVTGYSMQDKAALLHVRFNSQALRIQLTTPPTVIVVDRLNYALSTGATVNVMNLNALELLDRQNEVRVACGKSRSGLPASVVSTMLSMPFKPNDCVPLIRPDTLEIVSVRRQHIVDCELNGRNNNPCVVFTDPQANTDVSYLEPSRDVANGTNLTLSDSDDEGKTEDQLTEQADINSVRLQNRSLRKRPRAAIADHEDLQLDDVGVPVLSMTGEAHASAFCPSEMEKLVHDAVAQPSLLGKNAHVVVESAQQGPRTKFMATPPVLRLAYDLSFGIRGLSLMHFRRFIYELEHADTANLNMTNFGRSNKPQPPTPPTGIRDIVEAFDALLLYAEGFYNSTVVEFFRTGAAFMTRMAVLSQPDATTCMMVALWIDCKLGKFRSELVASNIQNVARIGQEFTRNDNHLMEMYQALHDKLIVSQASSKPTRGGATNRPNQTRTSKPSTVPRELLAMLPKQGNKALCMRYLSKKGCTGPSAGN</sequence>
<evidence type="ECO:0000313" key="2">
    <source>
        <dbReference type="EMBL" id="KAE9150893.1"/>
    </source>
</evidence>
<dbReference type="Proteomes" id="UP000440732">
    <property type="component" value="Unassembled WGS sequence"/>
</dbReference>
<dbReference type="AlphaFoldDB" id="A0A6A3UJP2"/>
<accession>A0A6A3UJP2</accession>
<feature type="region of interest" description="Disordered" evidence="1">
    <location>
        <begin position="686"/>
        <end position="711"/>
    </location>
</feature>
<dbReference type="EMBL" id="QXGA01000170">
    <property type="protein sequence ID" value="KAE9150893.1"/>
    <property type="molecule type" value="Genomic_DNA"/>
</dbReference>
<name>A0A6A3UJP2_9STRA</name>
<comment type="caution">
    <text evidence="2">The sequence shown here is derived from an EMBL/GenBank/DDBJ whole genome shotgun (WGS) entry which is preliminary data.</text>
</comment>
<protein>
    <submittedName>
        <fullName evidence="2">Uncharacterized protein</fullName>
    </submittedName>
</protein>
<proteinExistence type="predicted"/>
<gene>
    <name evidence="2" type="ORF">PF006_g4761</name>
</gene>
<feature type="compositionally biased region" description="Polar residues" evidence="1">
    <location>
        <begin position="696"/>
        <end position="707"/>
    </location>
</feature>
<reference evidence="2 3" key="1">
    <citation type="submission" date="2018-08" db="EMBL/GenBank/DDBJ databases">
        <title>Genomic investigation of the strawberry pathogen Phytophthora fragariae indicates pathogenicity is determined by transcriptional variation in three key races.</title>
        <authorList>
            <person name="Adams T.M."/>
            <person name="Armitage A.D."/>
            <person name="Sobczyk M.K."/>
            <person name="Bates H.J."/>
            <person name="Dunwell J.M."/>
            <person name="Nellist C.F."/>
            <person name="Harrison R.J."/>
        </authorList>
    </citation>
    <scope>NUCLEOTIDE SEQUENCE [LARGE SCALE GENOMIC DNA]</scope>
    <source>
        <strain evidence="2 3">NOV-5</strain>
    </source>
</reference>
<evidence type="ECO:0000313" key="3">
    <source>
        <dbReference type="Proteomes" id="UP000440732"/>
    </source>
</evidence>
<feature type="region of interest" description="Disordered" evidence="1">
    <location>
        <begin position="412"/>
        <end position="433"/>
    </location>
</feature>
<evidence type="ECO:0000256" key="1">
    <source>
        <dbReference type="SAM" id="MobiDB-lite"/>
    </source>
</evidence>